<sequence>MLSALVVIDYQNIHLTAHDLWAPAGTAKHETLVHPLHFANGVLSQRNQTLLAKAGEDAGDLRAELAGVAVYRGMPSNKEDPTAYRRSMAQRSEWTRDPRVQVTYRPLKYFWTNGERRAKEKGVDVLVALHLVRAAREATFDVVILASHDTDLEPAVDEAVDQDSTCQVETAGWKDAKRLHPKSRVWHTFATSAQFVSARDRKNYD</sequence>
<reference evidence="1 2" key="1">
    <citation type="submission" date="2017-07" db="EMBL/GenBank/DDBJ databases">
        <title>Draft whole genome sequences of clinical Proprionibacteriaceae strains.</title>
        <authorList>
            <person name="Bernier A.-M."/>
            <person name="Bernard K."/>
            <person name="Domingo M.-C."/>
        </authorList>
    </citation>
    <scope>NUCLEOTIDE SEQUENCE [LARGE SCALE GENOMIC DNA]</scope>
    <source>
        <strain evidence="1 2">NML 160184</strain>
    </source>
</reference>
<gene>
    <name evidence="1" type="ORF">CGZ92_13040</name>
</gene>
<evidence type="ECO:0000313" key="1">
    <source>
        <dbReference type="EMBL" id="OYN83983.1"/>
    </source>
</evidence>
<dbReference type="Proteomes" id="UP000216533">
    <property type="component" value="Unassembled WGS sequence"/>
</dbReference>
<dbReference type="Gene3D" id="3.40.50.1010">
    <property type="entry name" value="5'-nuclease"/>
    <property type="match status" value="1"/>
</dbReference>
<dbReference type="AlphaFoldDB" id="A0A255E785"/>
<comment type="caution">
    <text evidence="1">The sequence shown here is derived from an EMBL/GenBank/DDBJ whole genome shotgun (WGS) entry which is preliminary data.</text>
</comment>
<proteinExistence type="predicted"/>
<dbReference type="EMBL" id="NMVI01000029">
    <property type="protein sequence ID" value="OYN83983.1"/>
    <property type="molecule type" value="Genomic_DNA"/>
</dbReference>
<name>A0A255E785_9ACTN</name>
<protein>
    <submittedName>
        <fullName evidence="1">NYN domain-containing protein</fullName>
    </submittedName>
</protein>
<evidence type="ECO:0000313" key="2">
    <source>
        <dbReference type="Proteomes" id="UP000216533"/>
    </source>
</evidence>
<accession>A0A255E785</accession>
<organism evidence="1 2">
    <name type="scientific">Parenemella sanctibonifatiensis</name>
    <dbReference type="NCBI Taxonomy" id="2016505"/>
    <lineage>
        <taxon>Bacteria</taxon>
        <taxon>Bacillati</taxon>
        <taxon>Actinomycetota</taxon>
        <taxon>Actinomycetes</taxon>
        <taxon>Propionibacteriales</taxon>
        <taxon>Propionibacteriaceae</taxon>
        <taxon>Parenemella</taxon>
    </lineage>
</organism>
<dbReference type="RefSeq" id="WP_094451825.1">
    <property type="nucleotide sequence ID" value="NZ_NMVI01000029.1"/>
</dbReference>